<feature type="transmembrane region" description="Helical" evidence="9">
    <location>
        <begin position="103"/>
        <end position="122"/>
    </location>
</feature>
<dbReference type="InterPro" id="IPR034804">
    <property type="entry name" value="SQR/QFR_C/D"/>
</dbReference>
<accession>A0A345UBJ2</accession>
<evidence type="ECO:0000256" key="8">
    <source>
        <dbReference type="PIRSR" id="PIRSR000178-1"/>
    </source>
</evidence>
<reference evidence="10" key="1">
    <citation type="submission" date="2018-05" db="EMBL/GenBank/DDBJ databases">
        <title>Organellar genomes of Gracilariaceae.</title>
        <authorList>
            <person name="Iha C."/>
            <person name="Oliveira M.C."/>
        </authorList>
    </citation>
    <scope>NUCLEOTIDE SEQUENCE</scope>
</reference>
<keyword evidence="7 9" id="KW-0472">Membrane</keyword>
<dbReference type="AlphaFoldDB" id="A0A345UBJ2"/>
<evidence type="ECO:0000256" key="4">
    <source>
        <dbReference type="ARBA" id="ARBA00022723"/>
    </source>
</evidence>
<dbReference type="InterPro" id="IPR018495">
    <property type="entry name" value="Succ_DH_cyt_bsu_CS"/>
</dbReference>
<dbReference type="GO" id="GO:0009055">
    <property type="term" value="F:electron transfer activity"/>
    <property type="evidence" value="ECO:0007669"/>
    <property type="project" value="InterPro"/>
</dbReference>
<keyword evidence="4 8" id="KW-0479">Metal-binding</keyword>
<gene>
    <name evidence="10" type="primary">sdh3</name>
</gene>
<geneLocation type="mitochondrion" evidence="10"/>
<dbReference type="GO" id="GO:0006099">
    <property type="term" value="P:tricarboxylic acid cycle"/>
    <property type="evidence" value="ECO:0007669"/>
    <property type="project" value="InterPro"/>
</dbReference>
<evidence type="ECO:0000256" key="6">
    <source>
        <dbReference type="ARBA" id="ARBA00023004"/>
    </source>
</evidence>
<dbReference type="SUPFAM" id="SSF81343">
    <property type="entry name" value="Fumarate reductase respiratory complex transmembrane subunits"/>
    <property type="match status" value="1"/>
</dbReference>
<feature type="transmembrane region" description="Helical" evidence="9">
    <location>
        <begin position="27"/>
        <end position="51"/>
    </location>
</feature>
<dbReference type="InterPro" id="IPR000701">
    <property type="entry name" value="SuccDH_FuR_B_TM-su"/>
</dbReference>
<keyword evidence="5 9" id="KW-1133">Transmembrane helix</keyword>
<dbReference type="GeneID" id="37624600"/>
<name>A0A345UBJ2_9FLOR</name>
<dbReference type="Pfam" id="PF01127">
    <property type="entry name" value="Sdh_cyt"/>
    <property type="match status" value="1"/>
</dbReference>
<evidence type="ECO:0000256" key="2">
    <source>
        <dbReference type="ARBA" id="ARBA00022617"/>
    </source>
</evidence>
<proteinExistence type="predicted"/>
<dbReference type="NCBIfam" id="TIGR02970">
    <property type="entry name" value="succ_dehyd_cytB"/>
    <property type="match status" value="1"/>
</dbReference>
<comment type="subcellular location">
    <subcellularLocation>
        <location evidence="1">Membrane</location>
        <topology evidence="1">Multi-pass membrane protein</topology>
    </subcellularLocation>
</comment>
<organism evidence="10">
    <name type="scientific">Gracilariopsis longissima</name>
    <dbReference type="NCBI Taxonomy" id="172976"/>
    <lineage>
        <taxon>Eukaryota</taxon>
        <taxon>Rhodophyta</taxon>
        <taxon>Florideophyceae</taxon>
        <taxon>Rhodymeniophycidae</taxon>
        <taxon>Gracilariales</taxon>
        <taxon>Gracilariaceae</taxon>
        <taxon>Gracilariopsis</taxon>
    </lineage>
</organism>
<dbReference type="GO" id="GO:0006121">
    <property type="term" value="P:mitochondrial electron transport, succinate to ubiquinone"/>
    <property type="evidence" value="ECO:0007669"/>
    <property type="project" value="TreeGrafter"/>
</dbReference>
<evidence type="ECO:0000256" key="9">
    <source>
        <dbReference type="SAM" id="Phobius"/>
    </source>
</evidence>
<comment type="cofactor">
    <cofactor evidence="8">
        <name>heme</name>
        <dbReference type="ChEBI" id="CHEBI:30413"/>
    </cofactor>
    <text evidence="8">The heme is bound between the two transmembrane subunits.</text>
</comment>
<keyword evidence="3 9" id="KW-0812">Transmembrane</keyword>
<evidence type="ECO:0000256" key="5">
    <source>
        <dbReference type="ARBA" id="ARBA00022989"/>
    </source>
</evidence>
<evidence type="ECO:0000256" key="1">
    <source>
        <dbReference type="ARBA" id="ARBA00004141"/>
    </source>
</evidence>
<feature type="transmembrane region" description="Helical" evidence="9">
    <location>
        <begin position="63"/>
        <end position="83"/>
    </location>
</feature>
<dbReference type="PANTHER" id="PTHR10978">
    <property type="entry name" value="SUCCINATE DEHYDROGENASE CYTOCHROME B560 SUBUNIT"/>
    <property type="match status" value="1"/>
</dbReference>
<dbReference type="PIRSF" id="PIRSF000178">
    <property type="entry name" value="SDH_cyt_b560"/>
    <property type="match status" value="1"/>
</dbReference>
<keyword evidence="10" id="KW-0496">Mitochondrion</keyword>
<dbReference type="RefSeq" id="YP_009511901.1">
    <property type="nucleotide sequence ID" value="NC_039150.1"/>
</dbReference>
<sequence length="123" mass="14902">MYNRPLSPHLTIYKPQVTSLFSIWHRISGLFLTFSIVSYLISLQLLLYITYNKDILDSLIIQLKYSFFWQFIYILSISIFFYHAINGVKHIIWDLGFFITQNFYLWFVLITCFFIFLMILFLL</sequence>
<evidence type="ECO:0000256" key="7">
    <source>
        <dbReference type="ARBA" id="ARBA00023136"/>
    </source>
</evidence>
<dbReference type="GO" id="GO:0016020">
    <property type="term" value="C:membrane"/>
    <property type="evidence" value="ECO:0007669"/>
    <property type="project" value="UniProtKB-SubCell"/>
</dbReference>
<dbReference type="PROSITE" id="PS01000">
    <property type="entry name" value="SDH_CYT_1"/>
    <property type="match status" value="1"/>
</dbReference>
<keyword evidence="2 8" id="KW-0349">Heme</keyword>
<dbReference type="Gene3D" id="1.20.1300.10">
    <property type="entry name" value="Fumarate reductase/succinate dehydrogenase, transmembrane subunit"/>
    <property type="match status" value="1"/>
</dbReference>
<dbReference type="CDD" id="cd03499">
    <property type="entry name" value="SQR_TypeC_SdhC"/>
    <property type="match status" value="1"/>
</dbReference>
<evidence type="ECO:0000256" key="3">
    <source>
        <dbReference type="ARBA" id="ARBA00022692"/>
    </source>
</evidence>
<dbReference type="EMBL" id="MH396023">
    <property type="protein sequence ID" value="AXI97828.1"/>
    <property type="molecule type" value="Genomic_DNA"/>
</dbReference>
<feature type="binding site" description="axial binding residue" evidence="8">
    <location>
        <position position="83"/>
    </location>
    <ligand>
        <name>heme</name>
        <dbReference type="ChEBI" id="CHEBI:30413"/>
        <note>ligand shared with second transmembrane subunit</note>
    </ligand>
    <ligandPart>
        <name>Fe</name>
        <dbReference type="ChEBI" id="CHEBI:18248"/>
    </ligandPart>
</feature>
<protein>
    <submittedName>
        <fullName evidence="10">Succinate dehydrogenase subunit 3</fullName>
    </submittedName>
</protein>
<keyword evidence="6 8" id="KW-0408">Iron</keyword>
<dbReference type="GO" id="GO:0005739">
    <property type="term" value="C:mitochondrion"/>
    <property type="evidence" value="ECO:0007669"/>
    <property type="project" value="GOC"/>
</dbReference>
<dbReference type="InterPro" id="IPR014314">
    <property type="entry name" value="Succ_DH_cytb556"/>
</dbReference>
<evidence type="ECO:0000313" key="10">
    <source>
        <dbReference type="EMBL" id="AXI97828.1"/>
    </source>
</evidence>
<dbReference type="GO" id="GO:0046872">
    <property type="term" value="F:metal ion binding"/>
    <property type="evidence" value="ECO:0007669"/>
    <property type="project" value="UniProtKB-KW"/>
</dbReference>
<dbReference type="PANTHER" id="PTHR10978:SF5">
    <property type="entry name" value="SUCCINATE DEHYDROGENASE CYTOCHROME B560 SUBUNIT, MITOCHONDRIAL"/>
    <property type="match status" value="1"/>
</dbReference>